<dbReference type="KEGG" id="eff:skT53_19180"/>
<dbReference type="InterPro" id="IPR020556">
    <property type="entry name" value="Amidase_CS"/>
</dbReference>
<keyword evidence="3" id="KW-0378">Hydrolase</keyword>
<accession>A0A7I8D9U0</accession>
<dbReference type="Gene3D" id="3.90.1300.10">
    <property type="entry name" value="Amidase signature (AS) domain"/>
    <property type="match status" value="1"/>
</dbReference>
<dbReference type="PANTHER" id="PTHR46072:SF11">
    <property type="entry name" value="AMIDASE-RELATED"/>
    <property type="match status" value="1"/>
</dbReference>
<proteinExistence type="predicted"/>
<evidence type="ECO:0000259" key="4">
    <source>
        <dbReference type="Pfam" id="PF01425"/>
    </source>
</evidence>
<dbReference type="Proteomes" id="UP000593802">
    <property type="component" value="Chromosome"/>
</dbReference>
<dbReference type="EC" id="3.5.1.4" evidence="2"/>
<feature type="domain" description="Amidase" evidence="4">
    <location>
        <begin position="1"/>
        <end position="221"/>
    </location>
</feature>
<gene>
    <name evidence="5" type="ORF">skT53_19180</name>
</gene>
<dbReference type="RefSeq" id="WP_200756438.1">
    <property type="nucleotide sequence ID" value="NZ_AP023366.1"/>
</dbReference>
<comment type="catalytic activity">
    <reaction evidence="1">
        <text>a monocarboxylic acid amide + H2O = a monocarboxylate + NH4(+)</text>
        <dbReference type="Rhea" id="RHEA:12020"/>
        <dbReference type="ChEBI" id="CHEBI:15377"/>
        <dbReference type="ChEBI" id="CHEBI:28938"/>
        <dbReference type="ChEBI" id="CHEBI:35757"/>
        <dbReference type="ChEBI" id="CHEBI:83628"/>
        <dbReference type="EC" id="3.5.1.4"/>
    </reaction>
</comment>
<evidence type="ECO:0000313" key="6">
    <source>
        <dbReference type="Proteomes" id="UP000593802"/>
    </source>
</evidence>
<dbReference type="EMBL" id="AP023366">
    <property type="protein sequence ID" value="BCJ86933.1"/>
    <property type="molecule type" value="Genomic_DNA"/>
</dbReference>
<dbReference type="Pfam" id="PF01425">
    <property type="entry name" value="Amidase"/>
    <property type="match status" value="1"/>
</dbReference>
<reference evidence="5 6" key="1">
    <citation type="submission" date="2020-08" db="EMBL/GenBank/DDBJ databases">
        <title>Complete Genome Sequence of Effusibacillus dendaii Strain skT53, Isolated from Farmland soil.</title>
        <authorList>
            <person name="Konishi T."/>
            <person name="Kawasaki H."/>
        </authorList>
    </citation>
    <scope>NUCLEOTIDE SEQUENCE [LARGE SCALE GENOMIC DNA]</scope>
    <source>
        <strain evidence="6">skT53</strain>
    </source>
</reference>
<evidence type="ECO:0000256" key="1">
    <source>
        <dbReference type="ARBA" id="ARBA00001311"/>
    </source>
</evidence>
<dbReference type="SUPFAM" id="SSF75304">
    <property type="entry name" value="Amidase signature (AS) enzymes"/>
    <property type="match status" value="1"/>
</dbReference>
<keyword evidence="6" id="KW-1185">Reference proteome</keyword>
<dbReference type="InterPro" id="IPR036928">
    <property type="entry name" value="AS_sf"/>
</dbReference>
<sequence length="261" mass="28222">MERLKNAGAIILAKTNAMQLLMECETFNPVYGRTNNPWNLQRTSGGSSGGEGAAVASMFSPLGIGTDIGGSIRTPAHFCGVHGLKPTSGVVPQHPPKQITHVRREAGVMSSIGPLAKTVDDLKLAFEVLSGKEMSLQTIEGLKIGVWVTDQILHPSPSITRAIEEAAEVLSERGAKWVPYEFPLIKESMQNFYGIMCADGGKGVKETIGASKLEYPIQKLLSAKRMGKVKRKLAVSVLKLLGQQTVGSVVLPFRRFFVQFC</sequence>
<evidence type="ECO:0000256" key="2">
    <source>
        <dbReference type="ARBA" id="ARBA00012922"/>
    </source>
</evidence>
<dbReference type="PANTHER" id="PTHR46072">
    <property type="entry name" value="AMIDASE-RELATED-RELATED"/>
    <property type="match status" value="1"/>
</dbReference>
<evidence type="ECO:0000313" key="5">
    <source>
        <dbReference type="EMBL" id="BCJ86933.1"/>
    </source>
</evidence>
<dbReference type="GO" id="GO:0004040">
    <property type="term" value="F:amidase activity"/>
    <property type="evidence" value="ECO:0007669"/>
    <property type="project" value="UniProtKB-EC"/>
</dbReference>
<organism evidence="5 6">
    <name type="scientific">Effusibacillus dendaii</name>
    <dbReference type="NCBI Taxonomy" id="2743772"/>
    <lineage>
        <taxon>Bacteria</taxon>
        <taxon>Bacillati</taxon>
        <taxon>Bacillota</taxon>
        <taxon>Bacilli</taxon>
        <taxon>Bacillales</taxon>
        <taxon>Alicyclobacillaceae</taxon>
        <taxon>Effusibacillus</taxon>
    </lineage>
</organism>
<name>A0A7I8D9U0_9BACL</name>
<evidence type="ECO:0000256" key="3">
    <source>
        <dbReference type="ARBA" id="ARBA00022801"/>
    </source>
</evidence>
<protein>
    <recommendedName>
        <fullName evidence="2">amidase</fullName>
        <ecNumber evidence="2">3.5.1.4</ecNumber>
    </recommendedName>
</protein>
<dbReference type="PROSITE" id="PS00571">
    <property type="entry name" value="AMIDASES"/>
    <property type="match status" value="1"/>
</dbReference>
<dbReference type="InterPro" id="IPR023631">
    <property type="entry name" value="Amidase_dom"/>
</dbReference>
<dbReference type="AlphaFoldDB" id="A0A7I8D9U0"/>